<reference evidence="2 3" key="1">
    <citation type="submission" date="2015-05" db="EMBL/GenBank/DDBJ databases">
        <title>Genome assembly of Archangium gephyra DSM 2261.</title>
        <authorList>
            <person name="Sharma G."/>
            <person name="Subramanian S."/>
        </authorList>
    </citation>
    <scope>NUCLEOTIDE SEQUENCE [LARGE SCALE GENOMIC DNA]</scope>
    <source>
        <strain evidence="2 3">DSM 2261</strain>
    </source>
</reference>
<organism evidence="2 3">
    <name type="scientific">Archangium gephyra</name>
    <dbReference type="NCBI Taxonomy" id="48"/>
    <lineage>
        <taxon>Bacteria</taxon>
        <taxon>Pseudomonadati</taxon>
        <taxon>Myxococcota</taxon>
        <taxon>Myxococcia</taxon>
        <taxon>Myxococcales</taxon>
        <taxon>Cystobacterineae</taxon>
        <taxon>Archangiaceae</taxon>
        <taxon>Archangium</taxon>
    </lineage>
</organism>
<evidence type="ECO:0000256" key="1">
    <source>
        <dbReference type="SAM" id="MobiDB-lite"/>
    </source>
</evidence>
<gene>
    <name evidence="2" type="ORF">AA314_07078</name>
</gene>
<evidence type="ECO:0000313" key="2">
    <source>
        <dbReference type="EMBL" id="AKJ05452.1"/>
    </source>
</evidence>
<protein>
    <submittedName>
        <fullName evidence="2">Uncharacterized protein</fullName>
    </submittedName>
</protein>
<feature type="region of interest" description="Disordered" evidence="1">
    <location>
        <begin position="99"/>
        <end position="118"/>
    </location>
</feature>
<dbReference type="KEGG" id="age:AA314_07078"/>
<dbReference type="EMBL" id="CP011509">
    <property type="protein sequence ID" value="AKJ05452.1"/>
    <property type="molecule type" value="Genomic_DNA"/>
</dbReference>
<dbReference type="Proteomes" id="UP000035579">
    <property type="component" value="Chromosome"/>
</dbReference>
<feature type="compositionally biased region" description="Basic and acidic residues" evidence="1">
    <location>
        <begin position="107"/>
        <end position="118"/>
    </location>
</feature>
<proteinExistence type="predicted"/>
<sequence length="118" mass="12881">MAALWVSVAAAEVVNGAQIPDGSQKVGELRYRAPHDFEKTLEYYKTVYPAGTFPRRSVVNQPGVKAVHIINPSGRNFEGLNIYEANDEVRIYVVPLQAAPAPAKPAKKSDSKSGKKSR</sequence>
<name>A0AAC8QCY9_9BACT</name>
<dbReference type="AlphaFoldDB" id="A0AAC8QCY9"/>
<evidence type="ECO:0000313" key="3">
    <source>
        <dbReference type="Proteomes" id="UP000035579"/>
    </source>
</evidence>
<accession>A0AAC8QCY9</accession>